<reference evidence="1 2" key="1">
    <citation type="submission" date="2024-06" db="EMBL/GenBank/DDBJ databases">
        <title>Genomic Encyclopedia of Type Strains, Phase IV (KMG-IV): sequencing the most valuable type-strain genomes for metagenomic binning, comparative biology and taxonomic classification.</title>
        <authorList>
            <person name="Goeker M."/>
        </authorList>
    </citation>
    <scope>NUCLEOTIDE SEQUENCE [LARGE SCALE GENOMIC DNA]</scope>
    <source>
        <strain evidence="1 2">DSM 29846</strain>
    </source>
</reference>
<comment type="caution">
    <text evidence="1">The sequence shown here is derived from an EMBL/GenBank/DDBJ whole genome shotgun (WGS) entry which is preliminary data.</text>
</comment>
<accession>A0ABV2HXC7</accession>
<gene>
    <name evidence="1" type="ORF">ABID26_004596</name>
</gene>
<dbReference type="EMBL" id="JBEPLM010000009">
    <property type="protein sequence ID" value="MET3595184.1"/>
    <property type="molecule type" value="Genomic_DNA"/>
</dbReference>
<name>A0ABV2HXC7_9HYPH</name>
<proteinExistence type="predicted"/>
<organism evidence="1 2">
    <name type="scientific">Mesorhizobium shonense</name>
    <dbReference type="NCBI Taxonomy" id="1209948"/>
    <lineage>
        <taxon>Bacteria</taxon>
        <taxon>Pseudomonadati</taxon>
        <taxon>Pseudomonadota</taxon>
        <taxon>Alphaproteobacteria</taxon>
        <taxon>Hyphomicrobiales</taxon>
        <taxon>Phyllobacteriaceae</taxon>
        <taxon>Mesorhizobium</taxon>
    </lineage>
</organism>
<keyword evidence="2" id="KW-1185">Reference proteome</keyword>
<evidence type="ECO:0000313" key="1">
    <source>
        <dbReference type="EMBL" id="MET3595184.1"/>
    </source>
</evidence>
<dbReference type="RefSeq" id="WP_354416548.1">
    <property type="nucleotide sequence ID" value="NZ_JBEPLM010000009.1"/>
</dbReference>
<dbReference type="Proteomes" id="UP001549036">
    <property type="component" value="Unassembled WGS sequence"/>
</dbReference>
<sequence length="185" mass="21027">MNRPSGRPSSDRYRKARFREIAREIVAKDRYNRKYGISVHTAGAIANALERAYREGLRDSEHEAVPVAEQPNNGPMVWALIPPRPRDAFWTICLFTLSRGDRPAPGGRLVPATTERGTPGWMLDLQERTYEKLFGDRTIAPLLRLGLIEEASDDPTHRVVSKQGRETWSQFLQRGGQYPNDLTNL</sequence>
<evidence type="ECO:0000313" key="2">
    <source>
        <dbReference type="Proteomes" id="UP001549036"/>
    </source>
</evidence>
<protein>
    <submittedName>
        <fullName evidence="1">Uncharacterized protein</fullName>
    </submittedName>
</protein>